<dbReference type="GO" id="GO:0051225">
    <property type="term" value="P:spindle assembly"/>
    <property type="evidence" value="ECO:0007669"/>
    <property type="project" value="InterPro"/>
</dbReference>
<dbReference type="GO" id="GO:0005813">
    <property type="term" value="C:centrosome"/>
    <property type="evidence" value="ECO:0007669"/>
    <property type="project" value="TreeGrafter"/>
</dbReference>
<name>A0AAY4BSB2_9TELE</name>
<dbReference type="PANTHER" id="PTHR16039">
    <property type="entry name" value="HAUS AUGMIN-LIKE COMPLEX SUBUNIT 2"/>
    <property type="match status" value="1"/>
</dbReference>
<dbReference type="Pfam" id="PF15003">
    <property type="entry name" value="HAUS2"/>
    <property type="match status" value="1"/>
</dbReference>
<dbReference type="GeneTree" id="ENSGT00390000004927"/>
<reference evidence="2" key="2">
    <citation type="submission" date="2025-05" db="UniProtKB">
        <authorList>
            <consortium name="Ensembl"/>
        </authorList>
    </citation>
    <scope>IDENTIFICATION</scope>
</reference>
<evidence type="ECO:0000256" key="1">
    <source>
        <dbReference type="SAM" id="Coils"/>
    </source>
</evidence>
<evidence type="ECO:0000313" key="3">
    <source>
        <dbReference type="Ensembl" id="ENSDCDP00010024144.1"/>
    </source>
</evidence>
<gene>
    <name evidence="2" type="primary">LOC114788820</name>
    <name evidence="3" type="synonym">LOC114795892</name>
</gene>
<dbReference type="PRINTS" id="PR02088">
    <property type="entry name" value="HAUSAUGMINL2"/>
</dbReference>
<dbReference type="GO" id="GO:0070652">
    <property type="term" value="C:HAUS complex"/>
    <property type="evidence" value="ECO:0007669"/>
    <property type="project" value="InterPro"/>
</dbReference>
<dbReference type="InterPro" id="IPR026242">
    <property type="entry name" value="HAUS2_metazoa"/>
</dbReference>
<sequence>MNLWEAGPYAVTPAAKILARCVSSGAVDQEHLDSLPRDSRVFSSRLDDAVTLSGTRREIQQVRNLQLELLKLEQEFADVTHNHYLSQRFEALQKFCSHLQDVLREQARLKQRLMKPLCQQNLPIQADLHRYVVELTGMAVEFIGNLEDKMKTVQLIPNTGESMNNLNTATTQLLVQVMEVEKLSKQILQWRDKQQAMNSDGCT</sequence>
<dbReference type="PANTHER" id="PTHR16039:SF1">
    <property type="entry name" value="HAUS AUGMIN-LIKE COMPLEX SUBUNIT 2"/>
    <property type="match status" value="1"/>
</dbReference>
<dbReference type="Ensembl" id="ENSDCDT00010029847.1">
    <property type="protein sequence ID" value="ENSDCDP00010024144.1"/>
    <property type="gene ID" value="ENSDCDG00010015285.1"/>
</dbReference>
<evidence type="ECO:0008006" key="5">
    <source>
        <dbReference type="Google" id="ProtNLM"/>
    </source>
</evidence>
<dbReference type="GO" id="GO:0007098">
    <property type="term" value="P:centrosome cycle"/>
    <property type="evidence" value="ECO:0007669"/>
    <property type="project" value="InterPro"/>
</dbReference>
<evidence type="ECO:0000313" key="4">
    <source>
        <dbReference type="Proteomes" id="UP000694580"/>
    </source>
</evidence>
<proteinExistence type="predicted"/>
<dbReference type="Ensembl" id="ENSDCDT00010029348.1">
    <property type="protein sequence ID" value="ENSDCDP00010023793.1"/>
    <property type="gene ID" value="ENSDCDG00010014979.1"/>
</dbReference>
<keyword evidence="1" id="KW-0175">Coiled coil</keyword>
<evidence type="ECO:0000313" key="2">
    <source>
        <dbReference type="Ensembl" id="ENSDCDP00010023793.1"/>
    </source>
</evidence>
<dbReference type="AlphaFoldDB" id="A0AAY4BSB2"/>
<protein>
    <recommendedName>
        <fullName evidence="5">HAUS augmin-like complex subunit 2</fullName>
    </recommendedName>
</protein>
<dbReference type="GO" id="GO:0007020">
    <property type="term" value="P:microtubule nucleation"/>
    <property type="evidence" value="ECO:0007669"/>
    <property type="project" value="TreeGrafter"/>
</dbReference>
<dbReference type="InterPro" id="IPR028346">
    <property type="entry name" value="HAUS2"/>
</dbReference>
<reference evidence="2 4" key="1">
    <citation type="submission" date="2020-06" db="EMBL/GenBank/DDBJ databases">
        <authorList>
            <consortium name="Wellcome Sanger Institute Data Sharing"/>
        </authorList>
    </citation>
    <scope>NUCLEOTIDE SEQUENCE [LARGE SCALE GENOMIC DNA]</scope>
</reference>
<dbReference type="GO" id="GO:1990498">
    <property type="term" value="C:mitotic spindle microtubule"/>
    <property type="evidence" value="ECO:0007669"/>
    <property type="project" value="TreeGrafter"/>
</dbReference>
<dbReference type="Proteomes" id="UP000694580">
    <property type="component" value="Chromosome 1"/>
</dbReference>
<organism evidence="2 4">
    <name type="scientific">Denticeps clupeoides</name>
    <name type="common">denticle herring</name>
    <dbReference type="NCBI Taxonomy" id="299321"/>
    <lineage>
        <taxon>Eukaryota</taxon>
        <taxon>Metazoa</taxon>
        <taxon>Chordata</taxon>
        <taxon>Craniata</taxon>
        <taxon>Vertebrata</taxon>
        <taxon>Euteleostomi</taxon>
        <taxon>Actinopterygii</taxon>
        <taxon>Neopterygii</taxon>
        <taxon>Teleostei</taxon>
        <taxon>Clupei</taxon>
        <taxon>Clupeiformes</taxon>
        <taxon>Denticipitoidei</taxon>
        <taxon>Denticipitidae</taxon>
        <taxon>Denticeps</taxon>
    </lineage>
</organism>
<accession>A0AAY4BSB2</accession>
<feature type="coiled-coil region" evidence="1">
    <location>
        <begin position="55"/>
        <end position="82"/>
    </location>
</feature>
<keyword evidence="4" id="KW-1185">Reference proteome</keyword>